<feature type="chain" id="PRO_5002361730" description="Secreted protein" evidence="2">
    <location>
        <begin position="24"/>
        <end position="138"/>
    </location>
</feature>
<evidence type="ECO:0000313" key="4">
    <source>
        <dbReference type="Proteomes" id="UP000006591"/>
    </source>
</evidence>
<accession>A0A0E0HLR3</accession>
<reference evidence="3" key="2">
    <citation type="submission" date="2018-04" db="EMBL/GenBank/DDBJ databases">
        <title>OnivRS2 (Oryza nivara Reference Sequence Version 2).</title>
        <authorList>
            <person name="Zhang J."/>
            <person name="Kudrna D."/>
            <person name="Lee S."/>
            <person name="Talag J."/>
            <person name="Rajasekar S."/>
            <person name="Welchert J."/>
            <person name="Hsing Y.-I."/>
            <person name="Wing R.A."/>
        </authorList>
    </citation>
    <scope>NUCLEOTIDE SEQUENCE [LARGE SCALE GENOMIC DNA]</scope>
    <source>
        <strain evidence="3">SL10</strain>
    </source>
</reference>
<proteinExistence type="predicted"/>
<protein>
    <recommendedName>
        <fullName evidence="5">Secreted protein</fullName>
    </recommendedName>
</protein>
<dbReference type="HOGENOM" id="CLU_154151_0_0_1"/>
<keyword evidence="4" id="KW-1185">Reference proteome</keyword>
<feature type="region of interest" description="Disordered" evidence="1">
    <location>
        <begin position="78"/>
        <end position="110"/>
    </location>
</feature>
<dbReference type="Gramene" id="ONIVA06G05980.1">
    <property type="protein sequence ID" value="ONIVA06G05980.1"/>
    <property type="gene ID" value="ONIVA06G05980"/>
</dbReference>
<evidence type="ECO:0000313" key="3">
    <source>
        <dbReference type="EnsemblPlants" id="ONIVA06G05980.1"/>
    </source>
</evidence>
<dbReference type="EnsemblPlants" id="ONIVA06G05980.1">
    <property type="protein sequence ID" value="ONIVA06G05980.1"/>
    <property type="gene ID" value="ONIVA06G05980"/>
</dbReference>
<feature type="compositionally biased region" description="Basic and acidic residues" evidence="1">
    <location>
        <begin position="81"/>
        <end position="93"/>
    </location>
</feature>
<evidence type="ECO:0008006" key="5">
    <source>
        <dbReference type="Google" id="ProtNLM"/>
    </source>
</evidence>
<dbReference type="Proteomes" id="UP000006591">
    <property type="component" value="Chromosome 6"/>
</dbReference>
<keyword evidence="2" id="KW-0732">Signal</keyword>
<evidence type="ECO:0000256" key="2">
    <source>
        <dbReference type="SAM" id="SignalP"/>
    </source>
</evidence>
<dbReference type="AlphaFoldDB" id="A0A0E0HLR3"/>
<organism evidence="3">
    <name type="scientific">Oryza nivara</name>
    <name type="common">Indian wild rice</name>
    <name type="synonym">Oryza sativa f. spontanea</name>
    <dbReference type="NCBI Taxonomy" id="4536"/>
    <lineage>
        <taxon>Eukaryota</taxon>
        <taxon>Viridiplantae</taxon>
        <taxon>Streptophyta</taxon>
        <taxon>Embryophyta</taxon>
        <taxon>Tracheophyta</taxon>
        <taxon>Spermatophyta</taxon>
        <taxon>Magnoliopsida</taxon>
        <taxon>Liliopsida</taxon>
        <taxon>Poales</taxon>
        <taxon>Poaceae</taxon>
        <taxon>BOP clade</taxon>
        <taxon>Oryzoideae</taxon>
        <taxon>Oryzeae</taxon>
        <taxon>Oryzinae</taxon>
        <taxon>Oryza</taxon>
    </lineage>
</organism>
<reference evidence="3" key="1">
    <citation type="submission" date="2015-04" db="UniProtKB">
        <authorList>
            <consortium name="EnsemblPlants"/>
        </authorList>
    </citation>
    <scope>IDENTIFICATION</scope>
    <source>
        <strain evidence="3">SL10</strain>
    </source>
</reference>
<feature type="signal peptide" evidence="2">
    <location>
        <begin position="1"/>
        <end position="23"/>
    </location>
</feature>
<sequence length="138" mass="14568">MASSLLVAFLLLSLYAVLSVCSSRPIGGVEVIWSTGAATTTMKADGGQSHCRRGGGTSVVVRYLVARRTVMGMEVPSRESTMMRRLPDREPARRPRMPPSPMPNKPVSSGMPPSLGDGCGCVFAAPFACQALVASEIL</sequence>
<name>A0A0E0HLR3_ORYNI</name>
<evidence type="ECO:0000256" key="1">
    <source>
        <dbReference type="SAM" id="MobiDB-lite"/>
    </source>
</evidence>